<dbReference type="InterPro" id="IPR007282">
    <property type="entry name" value="NOT2/3/5_C"/>
</dbReference>
<proteinExistence type="inferred from homology"/>
<keyword evidence="3" id="KW-0804">Transcription</keyword>
<dbReference type="InterPro" id="IPR040168">
    <property type="entry name" value="Not2/3/5"/>
</dbReference>
<feature type="region of interest" description="Disordered" evidence="4">
    <location>
        <begin position="178"/>
        <end position="235"/>
    </location>
</feature>
<comment type="similarity">
    <text evidence="1">Belongs to the CNOT2/3/5 family.</text>
</comment>
<dbReference type="Gene3D" id="2.30.30.1020">
    <property type="entry name" value="CCR4-NOT complex subunit 2/3/5, C-terminal domain"/>
    <property type="match status" value="1"/>
</dbReference>
<reference evidence="6 7" key="1">
    <citation type="journal article" date="2017" name="Mol. Biol. Evol.">
        <title>The 4-celled Tetrabaena socialis nuclear genome reveals the essential components for genetic control of cell number at the origin of multicellularity in the volvocine lineage.</title>
        <authorList>
            <person name="Featherston J."/>
            <person name="Arakaki Y."/>
            <person name="Hanschen E.R."/>
            <person name="Ferris P.J."/>
            <person name="Michod R.E."/>
            <person name="Olson B.J.S.C."/>
            <person name="Nozaki H."/>
            <person name="Durand P.M."/>
        </authorList>
    </citation>
    <scope>NUCLEOTIDE SEQUENCE [LARGE SCALE GENOMIC DNA]</scope>
    <source>
        <strain evidence="6 7">NIES-571</strain>
    </source>
</reference>
<feature type="compositionally biased region" description="Basic and acidic residues" evidence="4">
    <location>
        <begin position="206"/>
        <end position="221"/>
    </location>
</feature>
<name>A0A2J8AG89_9CHLO</name>
<evidence type="ECO:0000256" key="3">
    <source>
        <dbReference type="ARBA" id="ARBA00023163"/>
    </source>
</evidence>
<dbReference type="AlphaFoldDB" id="A0A2J8AG89"/>
<dbReference type="GO" id="GO:0006355">
    <property type="term" value="P:regulation of DNA-templated transcription"/>
    <property type="evidence" value="ECO:0007669"/>
    <property type="project" value="InterPro"/>
</dbReference>
<feature type="domain" description="NOT2/NOT3/NOT5 C-terminal" evidence="5">
    <location>
        <begin position="8"/>
        <end position="128"/>
    </location>
</feature>
<dbReference type="Proteomes" id="UP000236333">
    <property type="component" value="Unassembled WGS sequence"/>
</dbReference>
<dbReference type="Pfam" id="PF04153">
    <property type="entry name" value="NOT2_3_5_C"/>
    <property type="match status" value="1"/>
</dbReference>
<evidence type="ECO:0000256" key="1">
    <source>
        <dbReference type="ARBA" id="ARBA00007682"/>
    </source>
</evidence>
<dbReference type="PANTHER" id="PTHR23326">
    <property type="entry name" value="CCR4 NOT-RELATED"/>
    <property type="match status" value="1"/>
</dbReference>
<dbReference type="OrthoDB" id="25391at2759"/>
<dbReference type="EMBL" id="PGGS01000028">
    <property type="protein sequence ID" value="PNH11534.1"/>
    <property type="molecule type" value="Genomic_DNA"/>
</dbReference>
<sequence length="235" mass="25895">MGLARDLHSTLVSPLADNPIKPEPDFDLPSCYKFPSQRLQPGYLSKFKEETLFYMFYSMPGDEAQLVAADELSVRGWWFHRRYKLWMLHAPNTAVQKSARGERGSYLIFDINQWEIVQKADLEIMYEDIEGAPRLPRNAKVQQAPPPPGGVTGPPQGQAAGAVLTPLLCSRSSLRPPGVILEEGAAPKRKREEPGGKGGGKGGKPVPKEEAEALARREAAKQRVAQRTAAGFGYL</sequence>
<evidence type="ECO:0000313" key="7">
    <source>
        <dbReference type="Proteomes" id="UP000236333"/>
    </source>
</evidence>
<evidence type="ECO:0000256" key="4">
    <source>
        <dbReference type="SAM" id="MobiDB-lite"/>
    </source>
</evidence>
<comment type="caution">
    <text evidence="6">The sequence shown here is derived from an EMBL/GenBank/DDBJ whole genome shotgun (WGS) entry which is preliminary data.</text>
</comment>
<evidence type="ECO:0000259" key="5">
    <source>
        <dbReference type="Pfam" id="PF04153"/>
    </source>
</evidence>
<dbReference type="InterPro" id="IPR038635">
    <property type="entry name" value="CCR4-NOT_su2/3/5_C_sf"/>
</dbReference>
<keyword evidence="7" id="KW-1185">Reference proteome</keyword>
<evidence type="ECO:0000256" key="2">
    <source>
        <dbReference type="ARBA" id="ARBA00023015"/>
    </source>
</evidence>
<accession>A0A2J8AG89</accession>
<protein>
    <submittedName>
        <fullName evidence="6">Putative NOT transcription complex subunit VIP2</fullName>
    </submittedName>
</protein>
<evidence type="ECO:0000313" key="6">
    <source>
        <dbReference type="EMBL" id="PNH11534.1"/>
    </source>
</evidence>
<gene>
    <name evidence="6" type="ORF">TSOC_001611</name>
</gene>
<organism evidence="6 7">
    <name type="scientific">Tetrabaena socialis</name>
    <dbReference type="NCBI Taxonomy" id="47790"/>
    <lineage>
        <taxon>Eukaryota</taxon>
        <taxon>Viridiplantae</taxon>
        <taxon>Chlorophyta</taxon>
        <taxon>core chlorophytes</taxon>
        <taxon>Chlorophyceae</taxon>
        <taxon>CS clade</taxon>
        <taxon>Chlamydomonadales</taxon>
        <taxon>Tetrabaenaceae</taxon>
        <taxon>Tetrabaena</taxon>
    </lineage>
</organism>
<feature type="region of interest" description="Disordered" evidence="4">
    <location>
        <begin position="138"/>
        <end position="159"/>
    </location>
</feature>
<keyword evidence="2" id="KW-0805">Transcription regulation</keyword>
<dbReference type="GO" id="GO:0030015">
    <property type="term" value="C:CCR4-NOT core complex"/>
    <property type="evidence" value="ECO:0007669"/>
    <property type="project" value="InterPro"/>
</dbReference>